<feature type="region of interest" description="Disordered" evidence="3">
    <location>
        <begin position="1"/>
        <end position="32"/>
    </location>
</feature>
<feature type="domain" description="Histone RNA hairpin-binding protein RNA-binding" evidence="4">
    <location>
        <begin position="535"/>
        <end position="601"/>
    </location>
</feature>
<sequence length="644" mass="68345">MARQPQFRGRAWADMVEDSNDSWSIPKPLPVDESSGMGYAAGLKELEHSKEGVNLAFKLQNKITSSQGYRKDGGGDGEHAVPRPKGPTDFSHLLDEVPAGAAGSAAGAASAAVGSEPSAVDADANAQMEKKEEEPSAAPMDAEGQESSHPAAAAAAVPSAPAQQQDDEQDVEHMPGTYEDHFPTLAGPGPGPGPSAAGPHKPTHGHGHGHAHQQQQHHGRPMFKKASQKARKHVGRREDELEGFGLPDEGQDVRMDARGEGLEGGDGGRGRGDGHSKPLRSILEQQDKGKGDDHAKREASDSASQFSEDVKPQTKRTKHHVGQSRFFHQPHHRDPKTQAILDQYHKNPGQFAPGGGGGGRGRGGGRGGPRPHKAPTTPSLADFLPQSLDEHEKPPPPLSLPPHRNGPHTHTHVQMPIRPIMPAEMGWRPLPPQVVQPMQPVMMVGGGGYGGPGLHSPLPMPMPMQVRAYSPPMQMGGGVGGVESRSPPSAPMGQGNGIASPGQGGGQEGGQQGQGEGDGKEEERPKTEEELKEIQKRITSRQKQINIGKGTQGYQNYRKLVKREHRTAVDPMTPDPKRAESKREFDGKLREWRKALHNYDNVKLDDDEEDAASNPPPAAPAAAGSMSASPVSPPAADVAGGAEE</sequence>
<feature type="compositionally biased region" description="Basic and acidic residues" evidence="3">
    <location>
        <begin position="285"/>
        <end position="300"/>
    </location>
</feature>
<dbReference type="PANTHER" id="PTHR17408">
    <property type="entry name" value="HISTONE RNA HAIRPIN-BINDING PROTEIN"/>
    <property type="match status" value="1"/>
</dbReference>
<feature type="compositionally biased region" description="Basic and acidic residues" evidence="3">
    <location>
        <begin position="251"/>
        <end position="276"/>
    </location>
</feature>
<feature type="compositionally biased region" description="Basic and acidic residues" evidence="3">
    <location>
        <begin position="517"/>
        <end position="536"/>
    </location>
</feature>
<dbReference type="GO" id="GO:0005737">
    <property type="term" value="C:cytoplasm"/>
    <property type="evidence" value="ECO:0007669"/>
    <property type="project" value="TreeGrafter"/>
</dbReference>
<feature type="compositionally biased region" description="Low complexity" evidence="3">
    <location>
        <begin position="620"/>
        <end position="644"/>
    </location>
</feature>
<feature type="compositionally biased region" description="Basic and acidic residues" evidence="3">
    <location>
        <begin position="69"/>
        <end position="81"/>
    </location>
</feature>
<dbReference type="Proteomes" id="UP000041254">
    <property type="component" value="Unassembled WGS sequence"/>
</dbReference>
<feature type="region of interest" description="Disordered" evidence="3">
    <location>
        <begin position="474"/>
        <end position="585"/>
    </location>
</feature>
<feature type="compositionally biased region" description="Basic and acidic residues" evidence="3">
    <location>
        <begin position="575"/>
        <end position="585"/>
    </location>
</feature>
<feature type="compositionally biased region" description="Low complexity" evidence="3">
    <location>
        <begin position="147"/>
        <end position="164"/>
    </location>
</feature>
<dbReference type="GO" id="GO:0003729">
    <property type="term" value="F:mRNA binding"/>
    <property type="evidence" value="ECO:0007669"/>
    <property type="project" value="InterPro"/>
</dbReference>
<dbReference type="InterPro" id="IPR029344">
    <property type="entry name" value="SLBP_RNA_bind"/>
</dbReference>
<evidence type="ECO:0000313" key="5">
    <source>
        <dbReference type="EMBL" id="CEL99492.1"/>
    </source>
</evidence>
<keyword evidence="6" id="KW-1185">Reference proteome</keyword>
<dbReference type="Pfam" id="PF15247">
    <property type="entry name" value="SLBP_RNA_bind"/>
    <property type="match status" value="1"/>
</dbReference>
<dbReference type="VEuPathDB" id="CryptoDB:Vbra_12602"/>
<dbReference type="GO" id="GO:0051028">
    <property type="term" value="P:mRNA transport"/>
    <property type="evidence" value="ECO:0007669"/>
    <property type="project" value="TreeGrafter"/>
</dbReference>
<proteinExistence type="inferred from homology"/>
<evidence type="ECO:0000313" key="6">
    <source>
        <dbReference type="Proteomes" id="UP000041254"/>
    </source>
</evidence>
<dbReference type="GO" id="GO:0006398">
    <property type="term" value="P:mRNA 3'-end processing by stem-loop binding and cleavage"/>
    <property type="evidence" value="ECO:0007669"/>
    <property type="project" value="TreeGrafter"/>
</dbReference>
<feature type="region of interest" description="Disordered" evidence="3">
    <location>
        <begin position="599"/>
        <end position="644"/>
    </location>
</feature>
<dbReference type="InterPro" id="IPR038294">
    <property type="entry name" value="SLBP_RNA_bind_sf"/>
</dbReference>
<dbReference type="GO" id="GO:0071207">
    <property type="term" value="F:histone pre-mRNA stem-loop binding"/>
    <property type="evidence" value="ECO:0007669"/>
    <property type="project" value="TreeGrafter"/>
</dbReference>
<dbReference type="AlphaFoldDB" id="A0A0G4EQ16"/>
<feature type="compositionally biased region" description="Basic residues" evidence="3">
    <location>
        <begin position="201"/>
        <end position="235"/>
    </location>
</feature>
<organism evidence="5 6">
    <name type="scientific">Vitrella brassicaformis (strain CCMP3155)</name>
    <dbReference type="NCBI Taxonomy" id="1169540"/>
    <lineage>
        <taxon>Eukaryota</taxon>
        <taxon>Sar</taxon>
        <taxon>Alveolata</taxon>
        <taxon>Colpodellida</taxon>
        <taxon>Vitrellaceae</taxon>
        <taxon>Vitrella</taxon>
    </lineage>
</organism>
<accession>A0A0G4EQ16</accession>
<protein>
    <recommendedName>
        <fullName evidence="4">Histone RNA hairpin-binding protein RNA-binding domain-containing protein</fullName>
    </recommendedName>
</protein>
<dbReference type="PANTHER" id="PTHR17408:SF0">
    <property type="entry name" value="HISTONE RNA HAIRPIN-BINDING PROTEIN"/>
    <property type="match status" value="1"/>
</dbReference>
<dbReference type="Gene3D" id="1.10.8.1120">
    <property type="entry name" value="Histone RNA hairpin-binding protein RNA-binding domain"/>
    <property type="match status" value="1"/>
</dbReference>
<feature type="compositionally biased region" description="Low complexity" evidence="3">
    <location>
        <begin position="96"/>
        <end position="119"/>
    </location>
</feature>
<dbReference type="STRING" id="1169540.A0A0G4EQ16"/>
<dbReference type="InParanoid" id="A0A0G4EQ16"/>
<dbReference type="EMBL" id="CDMY01000281">
    <property type="protein sequence ID" value="CEL99492.1"/>
    <property type="molecule type" value="Genomic_DNA"/>
</dbReference>
<evidence type="ECO:0000256" key="2">
    <source>
        <dbReference type="ARBA" id="ARBA00022884"/>
    </source>
</evidence>
<evidence type="ECO:0000256" key="3">
    <source>
        <dbReference type="SAM" id="MobiDB-lite"/>
    </source>
</evidence>
<feature type="compositionally biased region" description="Gly residues" evidence="3">
    <location>
        <begin position="502"/>
        <end position="516"/>
    </location>
</feature>
<keyword evidence="2" id="KW-0694">RNA-binding</keyword>
<reference evidence="5 6" key="1">
    <citation type="submission" date="2014-11" db="EMBL/GenBank/DDBJ databases">
        <authorList>
            <person name="Zhu J."/>
            <person name="Qi W."/>
            <person name="Song R."/>
        </authorList>
    </citation>
    <scope>NUCLEOTIDE SEQUENCE [LARGE SCALE GENOMIC DNA]</scope>
</reference>
<dbReference type="GO" id="GO:0071204">
    <property type="term" value="C:histone pre-mRNA 3'end processing complex"/>
    <property type="evidence" value="ECO:0007669"/>
    <property type="project" value="TreeGrafter"/>
</dbReference>
<evidence type="ECO:0000259" key="4">
    <source>
        <dbReference type="Pfam" id="PF15247"/>
    </source>
</evidence>
<feature type="region of interest" description="Disordered" evidence="3">
    <location>
        <begin position="64"/>
        <end position="412"/>
    </location>
</feature>
<evidence type="ECO:0000256" key="1">
    <source>
        <dbReference type="ARBA" id="ARBA00006151"/>
    </source>
</evidence>
<feature type="compositionally biased region" description="Gly residues" evidence="3">
    <location>
        <begin position="352"/>
        <end position="368"/>
    </location>
</feature>
<dbReference type="OrthoDB" id="265795at2759"/>
<feature type="compositionally biased region" description="Basic residues" evidence="3">
    <location>
        <begin position="313"/>
        <end position="334"/>
    </location>
</feature>
<comment type="similarity">
    <text evidence="1">Belongs to the SLBP family.</text>
</comment>
<name>A0A0G4EQ16_VITBC</name>
<gene>
    <name evidence="5" type="ORF">Vbra_12602</name>
</gene>
<dbReference type="InterPro" id="IPR026502">
    <property type="entry name" value="SLBP1/SLBP2"/>
</dbReference>